<gene>
    <name evidence="1" type="ORF">IW261DRAFT_1509814</name>
</gene>
<comment type="caution">
    <text evidence="1">The sequence shown here is derived from an EMBL/GenBank/DDBJ whole genome shotgun (WGS) entry which is preliminary data.</text>
</comment>
<dbReference type="AlphaFoldDB" id="A0AA39U710"/>
<reference evidence="1" key="1">
    <citation type="submission" date="2023-06" db="EMBL/GenBank/DDBJ databases">
        <authorList>
            <consortium name="Lawrence Berkeley National Laboratory"/>
            <person name="Ahrendt S."/>
            <person name="Sahu N."/>
            <person name="Indic B."/>
            <person name="Wong-Bajracharya J."/>
            <person name="Merenyi Z."/>
            <person name="Ke H.-M."/>
            <person name="Monk M."/>
            <person name="Kocsube S."/>
            <person name="Drula E."/>
            <person name="Lipzen A."/>
            <person name="Balint B."/>
            <person name="Henrissat B."/>
            <person name="Andreopoulos B."/>
            <person name="Martin F.M."/>
            <person name="Harder C.B."/>
            <person name="Rigling D."/>
            <person name="Ford K.L."/>
            <person name="Foster G.D."/>
            <person name="Pangilinan J."/>
            <person name="Papanicolaou A."/>
            <person name="Barry K."/>
            <person name="LaButti K."/>
            <person name="Viragh M."/>
            <person name="Koriabine M."/>
            <person name="Yan M."/>
            <person name="Riley R."/>
            <person name="Champramary S."/>
            <person name="Plett K.L."/>
            <person name="Tsai I.J."/>
            <person name="Slot J."/>
            <person name="Sipos G."/>
            <person name="Plett J."/>
            <person name="Nagy L.G."/>
            <person name="Grigoriev I.V."/>
        </authorList>
    </citation>
    <scope>NUCLEOTIDE SEQUENCE</scope>
    <source>
        <strain evidence="1">ICMP 16352</strain>
    </source>
</reference>
<sequence>MSDKNTQSGSTYQPKSNNSYYKSFGGYNNFMHSSGLKPGHMDDVKEGKAIIQTFKEQDRLEHNSGKK</sequence>
<dbReference type="Proteomes" id="UP001175227">
    <property type="component" value="Unassembled WGS sequence"/>
</dbReference>
<protein>
    <submittedName>
        <fullName evidence="1">Uncharacterized protein</fullName>
    </submittedName>
</protein>
<evidence type="ECO:0000313" key="1">
    <source>
        <dbReference type="EMBL" id="KAK0472049.1"/>
    </source>
</evidence>
<proteinExistence type="predicted"/>
<evidence type="ECO:0000313" key="2">
    <source>
        <dbReference type="Proteomes" id="UP001175227"/>
    </source>
</evidence>
<keyword evidence="2" id="KW-1185">Reference proteome</keyword>
<name>A0AA39U710_9AGAR</name>
<dbReference type="EMBL" id="JAUEPR010000044">
    <property type="protein sequence ID" value="KAK0472049.1"/>
    <property type="molecule type" value="Genomic_DNA"/>
</dbReference>
<accession>A0AA39U710</accession>
<organism evidence="1 2">
    <name type="scientific">Armillaria novae-zelandiae</name>
    <dbReference type="NCBI Taxonomy" id="153914"/>
    <lineage>
        <taxon>Eukaryota</taxon>
        <taxon>Fungi</taxon>
        <taxon>Dikarya</taxon>
        <taxon>Basidiomycota</taxon>
        <taxon>Agaricomycotina</taxon>
        <taxon>Agaricomycetes</taxon>
        <taxon>Agaricomycetidae</taxon>
        <taxon>Agaricales</taxon>
        <taxon>Marasmiineae</taxon>
        <taxon>Physalacriaceae</taxon>
        <taxon>Armillaria</taxon>
    </lineage>
</organism>